<dbReference type="Gene3D" id="1.20.5.3310">
    <property type="match status" value="1"/>
</dbReference>
<accession>A0A511X993</accession>
<evidence type="ECO:0000256" key="2">
    <source>
        <dbReference type="ARBA" id="ARBA00022448"/>
    </source>
</evidence>
<reference evidence="11 12" key="1">
    <citation type="submission" date="2019-07" db="EMBL/GenBank/DDBJ databases">
        <title>Whole genome shotgun sequence of Acetobacter nitrogenifigens NBRC 105050.</title>
        <authorList>
            <person name="Hosoyama A."/>
            <person name="Uohara A."/>
            <person name="Ohji S."/>
            <person name="Ichikawa N."/>
        </authorList>
    </citation>
    <scope>NUCLEOTIDE SEQUENCE [LARGE SCALE GENOMIC DNA]</scope>
    <source>
        <strain evidence="11 12">NBRC 105050</strain>
    </source>
</reference>
<dbReference type="PANTHER" id="PTHR42982:SF1">
    <property type="entry name" value="SEC-INDEPENDENT PROTEIN TRANSLOCASE PROTEIN TATA"/>
    <property type="match status" value="1"/>
</dbReference>
<name>A0A511X993_9PROT</name>
<evidence type="ECO:0000256" key="9">
    <source>
        <dbReference type="HAMAP-Rule" id="MF_00236"/>
    </source>
</evidence>
<dbReference type="HAMAP" id="MF_00236">
    <property type="entry name" value="TatA_E"/>
    <property type="match status" value="1"/>
</dbReference>
<dbReference type="AlphaFoldDB" id="A0A511X993"/>
<gene>
    <name evidence="9" type="primary">tatA</name>
    <name evidence="11" type="ORF">ANI02nite_14020</name>
</gene>
<feature type="region of interest" description="Disordered" evidence="10">
    <location>
        <begin position="66"/>
        <end position="109"/>
    </location>
</feature>
<dbReference type="STRING" id="1120919.GCA_000429165_01124"/>
<comment type="caution">
    <text evidence="11">The sequence shown here is derived from an EMBL/GenBank/DDBJ whole genome shotgun (WGS) entry which is preliminary data.</text>
</comment>
<dbReference type="EMBL" id="BJYF01000007">
    <property type="protein sequence ID" value="GEN59518.1"/>
    <property type="molecule type" value="Genomic_DNA"/>
</dbReference>
<evidence type="ECO:0000256" key="8">
    <source>
        <dbReference type="ARBA" id="ARBA00023136"/>
    </source>
</evidence>
<keyword evidence="5 9" id="KW-0653">Protein transport</keyword>
<dbReference type="PANTHER" id="PTHR42982">
    <property type="entry name" value="SEC-INDEPENDENT PROTEIN TRANSLOCASE PROTEIN TATA"/>
    <property type="match status" value="1"/>
</dbReference>
<evidence type="ECO:0000256" key="1">
    <source>
        <dbReference type="ARBA" id="ARBA00004162"/>
    </source>
</evidence>
<sequence length="109" mass="11592">MERVLRSGCPDRAQLDTARIEAMGSLSIWHWLIVLAVVLVVFGGGGKISSLMGDFAKGLKSFKKNMEDDESMEQANKQDGRIPAPPAASTGFATDASAADRAATNARPN</sequence>
<comment type="function">
    <text evidence="9">Part of the twin-arginine translocation (Tat) system that transports large folded proteins containing a characteristic twin-arginine motif in their signal peptide across membranes. TatA could form the protein-conducting channel of the Tat system.</text>
</comment>
<organism evidence="11 12">
    <name type="scientific">Acetobacter nitrogenifigens DSM 23921 = NBRC 105050</name>
    <dbReference type="NCBI Taxonomy" id="1120919"/>
    <lineage>
        <taxon>Bacteria</taxon>
        <taxon>Pseudomonadati</taxon>
        <taxon>Pseudomonadota</taxon>
        <taxon>Alphaproteobacteria</taxon>
        <taxon>Acetobacterales</taxon>
        <taxon>Acetobacteraceae</taxon>
        <taxon>Acetobacter</taxon>
    </lineage>
</organism>
<keyword evidence="12" id="KW-1185">Reference proteome</keyword>
<evidence type="ECO:0000256" key="3">
    <source>
        <dbReference type="ARBA" id="ARBA00022475"/>
    </source>
</evidence>
<dbReference type="InterPro" id="IPR006312">
    <property type="entry name" value="TatA/E"/>
</dbReference>
<dbReference type="GO" id="GO:0008320">
    <property type="term" value="F:protein transmembrane transporter activity"/>
    <property type="evidence" value="ECO:0007669"/>
    <property type="project" value="UniProtKB-UniRule"/>
</dbReference>
<keyword evidence="2 9" id="KW-0813">Transport</keyword>
<keyword evidence="7 9" id="KW-0811">Translocation</keyword>
<dbReference type="GO" id="GO:0033281">
    <property type="term" value="C:TAT protein transport complex"/>
    <property type="evidence" value="ECO:0007669"/>
    <property type="project" value="UniProtKB-UniRule"/>
</dbReference>
<evidence type="ECO:0000256" key="10">
    <source>
        <dbReference type="SAM" id="MobiDB-lite"/>
    </source>
</evidence>
<comment type="subcellular location">
    <subcellularLocation>
        <location evidence="1 9">Cell membrane</location>
        <topology evidence="1 9">Single-pass membrane protein</topology>
    </subcellularLocation>
</comment>
<comment type="subunit">
    <text evidence="9">The Tat system comprises two distinct complexes: a TatABC complex, containing multiple copies of TatA, TatB and TatC subunits, and a separate TatA complex, containing only TatA subunits. Substrates initially bind to the TatABC complex, which probably triggers association of the separate TatA complex to form the active translocon.</text>
</comment>
<evidence type="ECO:0000256" key="5">
    <source>
        <dbReference type="ARBA" id="ARBA00022927"/>
    </source>
</evidence>
<protein>
    <recommendedName>
        <fullName evidence="9">Sec-independent protein translocase protein TatA</fullName>
    </recommendedName>
</protein>
<dbReference type="GO" id="GO:0043953">
    <property type="term" value="P:protein transport by the Tat complex"/>
    <property type="evidence" value="ECO:0007669"/>
    <property type="project" value="UniProtKB-UniRule"/>
</dbReference>
<dbReference type="Proteomes" id="UP000321635">
    <property type="component" value="Unassembled WGS sequence"/>
</dbReference>
<evidence type="ECO:0000256" key="7">
    <source>
        <dbReference type="ARBA" id="ARBA00023010"/>
    </source>
</evidence>
<evidence type="ECO:0000313" key="11">
    <source>
        <dbReference type="EMBL" id="GEN59518.1"/>
    </source>
</evidence>
<keyword evidence="4 9" id="KW-0812">Transmembrane</keyword>
<keyword evidence="3 9" id="KW-1003">Cell membrane</keyword>
<evidence type="ECO:0000256" key="4">
    <source>
        <dbReference type="ARBA" id="ARBA00022692"/>
    </source>
</evidence>
<dbReference type="Pfam" id="PF02416">
    <property type="entry name" value="TatA_B_E"/>
    <property type="match status" value="1"/>
</dbReference>
<proteinExistence type="inferred from homology"/>
<keyword evidence="8 9" id="KW-0472">Membrane</keyword>
<feature type="transmembrane region" description="Helical" evidence="9">
    <location>
        <begin position="28"/>
        <end position="48"/>
    </location>
</feature>
<dbReference type="NCBIfam" id="NF001940">
    <property type="entry name" value="PRK00720.1"/>
    <property type="match status" value="1"/>
</dbReference>
<evidence type="ECO:0000313" key="12">
    <source>
        <dbReference type="Proteomes" id="UP000321635"/>
    </source>
</evidence>
<keyword evidence="6 9" id="KW-1133">Transmembrane helix</keyword>
<dbReference type="NCBIfam" id="TIGR01411">
    <property type="entry name" value="tatAE"/>
    <property type="match status" value="1"/>
</dbReference>
<dbReference type="InterPro" id="IPR003369">
    <property type="entry name" value="TatA/B/E"/>
</dbReference>
<comment type="similarity">
    <text evidence="9">Belongs to the TatA/E family.</text>
</comment>
<evidence type="ECO:0000256" key="6">
    <source>
        <dbReference type="ARBA" id="ARBA00022989"/>
    </source>
</evidence>
<feature type="compositionally biased region" description="Low complexity" evidence="10">
    <location>
        <begin position="93"/>
        <end position="109"/>
    </location>
</feature>